<dbReference type="GO" id="GO:0005634">
    <property type="term" value="C:nucleus"/>
    <property type="evidence" value="ECO:0007669"/>
    <property type="project" value="TreeGrafter"/>
</dbReference>
<dbReference type="InterPro" id="IPR049317">
    <property type="entry name" value="GCIP-like_N"/>
</dbReference>
<dbReference type="FunFam" id="1.20.1410.10:FF:000015">
    <property type="entry name" value="WGS project CABT00000000 data, contig 2.10"/>
    <property type="match status" value="1"/>
</dbReference>
<organism evidence="3 4">
    <name type="scientific">Sordaria macrospora</name>
    <dbReference type="NCBI Taxonomy" id="5147"/>
    <lineage>
        <taxon>Eukaryota</taxon>
        <taxon>Fungi</taxon>
        <taxon>Dikarya</taxon>
        <taxon>Ascomycota</taxon>
        <taxon>Pezizomycotina</taxon>
        <taxon>Sordariomycetes</taxon>
        <taxon>Sordariomycetidae</taxon>
        <taxon>Sordariales</taxon>
        <taxon>Sordariaceae</taxon>
        <taxon>Sordaria</taxon>
    </lineage>
</organism>
<dbReference type="Proteomes" id="UP000433876">
    <property type="component" value="Unassembled WGS sequence"/>
</dbReference>
<dbReference type="VEuPathDB" id="FungiDB:SMAC_03319"/>
<evidence type="ECO:0000256" key="1">
    <source>
        <dbReference type="SAM" id="MobiDB-lite"/>
    </source>
</evidence>
<dbReference type="PANTHER" id="PTHR15492">
    <property type="entry name" value="CYCLIN D1-BINDING PROTEIN 1"/>
    <property type="match status" value="1"/>
</dbReference>
<accession>A0A8S8ZXM3</accession>
<gene>
    <name evidence="3" type="ORF">SMACR_03319</name>
</gene>
<dbReference type="Pfam" id="PF13324">
    <property type="entry name" value="GCIP_N"/>
    <property type="match status" value="1"/>
</dbReference>
<dbReference type="SUPFAM" id="SSF48371">
    <property type="entry name" value="ARM repeat"/>
    <property type="match status" value="1"/>
</dbReference>
<dbReference type="OMA" id="WSKTWLK"/>
<dbReference type="InterPro" id="IPR026907">
    <property type="entry name" value="GCIP-like"/>
</dbReference>
<feature type="region of interest" description="Disordered" evidence="1">
    <location>
        <begin position="153"/>
        <end position="182"/>
    </location>
</feature>
<feature type="compositionally biased region" description="Gly residues" evidence="1">
    <location>
        <begin position="168"/>
        <end position="178"/>
    </location>
</feature>
<feature type="compositionally biased region" description="Low complexity" evidence="1">
    <location>
        <begin position="43"/>
        <end position="54"/>
    </location>
</feature>
<evidence type="ECO:0000259" key="2">
    <source>
        <dbReference type="Pfam" id="PF13324"/>
    </source>
</evidence>
<protein>
    <recommendedName>
        <fullName evidence="2">Cyclin-D1-binding protein 1-like N-terminal domain-containing protein</fullName>
    </recommendedName>
</protein>
<feature type="compositionally biased region" description="Acidic residues" evidence="1">
    <location>
        <begin position="230"/>
        <end position="252"/>
    </location>
</feature>
<evidence type="ECO:0000313" key="3">
    <source>
        <dbReference type="EMBL" id="KAA8635617.1"/>
    </source>
</evidence>
<sequence length="408" mass="44750">MSTTTPATATGLEALNNLVTSTLDLITRLESVVASLTAENARPSPSSSSSTTSSEQTNLHPEINPLLLASDASTLLRAHATKLSLLIINEPFTPSAIISILRQLTSGPLPGLASAAQICGNPSSQWTKTISADLCYRISRVLKETRSLVEKIPRDGKALKEPPSGAGQQKGGSRGSGKQGSVANTGTLWAACDELVAFSKRGLGGNLVKKTEEMRDTVKDVMEELKEWGEETGSDDEEEDDEDEDDDDEEEDKNVKDVTQSLEAAKIADTQAMLDDLMNSSSYIPRDDPDKIRERLESCLRRLRLVTLLYQAVAKRRFKSLPQAAPAEGSDIPKRLDEIMVLLKKIPERFGSLALAFYELDPVEIDKLMDQCFFDCFAVAELLIKPWDGEKDEFSDWVVKFQAEIKKA</sequence>
<proteinExistence type="predicted"/>
<dbReference type="AlphaFoldDB" id="A0A8S8ZXM3"/>
<feature type="region of interest" description="Disordered" evidence="1">
    <location>
        <begin position="37"/>
        <end position="58"/>
    </location>
</feature>
<feature type="region of interest" description="Disordered" evidence="1">
    <location>
        <begin position="227"/>
        <end position="262"/>
    </location>
</feature>
<dbReference type="Gene3D" id="1.20.1410.10">
    <property type="entry name" value="I/LWEQ domain"/>
    <property type="match status" value="1"/>
</dbReference>
<comment type="caution">
    <text evidence="3">The sequence shown here is derived from an EMBL/GenBank/DDBJ whole genome shotgun (WGS) entry which is preliminary data.</text>
</comment>
<dbReference type="EMBL" id="NMPR01000010">
    <property type="protein sequence ID" value="KAA8635617.1"/>
    <property type="molecule type" value="Genomic_DNA"/>
</dbReference>
<evidence type="ECO:0000313" key="4">
    <source>
        <dbReference type="Proteomes" id="UP000433876"/>
    </source>
</evidence>
<dbReference type="InterPro" id="IPR016024">
    <property type="entry name" value="ARM-type_fold"/>
</dbReference>
<feature type="domain" description="Cyclin-D1-binding protein 1-like N-terminal" evidence="2">
    <location>
        <begin position="72"/>
        <end position="230"/>
    </location>
</feature>
<reference evidence="3 4" key="1">
    <citation type="submission" date="2017-07" db="EMBL/GenBank/DDBJ databases">
        <title>Genome sequence of the Sordaria macrospora wild type strain R19027.</title>
        <authorList>
            <person name="Nowrousian M."/>
            <person name="Teichert I."/>
            <person name="Kueck U."/>
        </authorList>
    </citation>
    <scope>NUCLEOTIDE SEQUENCE [LARGE SCALE GENOMIC DNA]</scope>
    <source>
        <strain evidence="3 4">R19027</strain>
        <tissue evidence="3">Mycelium</tissue>
    </source>
</reference>
<dbReference type="PANTHER" id="PTHR15492:SF1">
    <property type="entry name" value="CYCLIN-D1-BINDING PROTEIN 1"/>
    <property type="match status" value="1"/>
</dbReference>
<name>A0A8S8ZXM3_SORMA</name>